<dbReference type="NCBIfam" id="NF006564">
    <property type="entry name" value="PRK09071.1"/>
    <property type="match status" value="1"/>
</dbReference>
<keyword evidence="2 6" id="KW-0808">Transferase</keyword>
<accession>A0AAE3IXI4</accession>
<dbReference type="SUPFAM" id="SSF52418">
    <property type="entry name" value="Nucleoside phosphorylase/phosphoribosyltransferase catalytic domain"/>
    <property type="match status" value="1"/>
</dbReference>
<dbReference type="InterPro" id="IPR000312">
    <property type="entry name" value="Glycosyl_Trfase_fam3"/>
</dbReference>
<sequence length="327" mass="34924">MNKLAPYVRILGRGPGRSRSLTEEEAFEAFTLILQGDAAPEAVGALLMLMRFRGEIAPEIAGFVRALRAHVDADWTNVPAGLDWPTYAAGRTRGLPFYLLSAKLIAASGTPVLLHGWNSHQNPVASVRDQLSAVEIPVAKTAEAATKALKNGGIAYVPLEEIAPDAFRILKLRDVLGLRSAVNTTLRVFNPSLAPASVQGVFHPSYRELQADAGALLGLARLTVIKGGGGEFERHPSKDIAGFGLRDTNPWTGTAPALLDETRRLATKESQPEDLANLWNGTHSDEFAEAVVIGTAGLALLTTGQADSIEAADEQARALWAARHSTK</sequence>
<dbReference type="InterPro" id="IPR017459">
    <property type="entry name" value="Glycosyl_Trfase_fam3_N_dom"/>
</dbReference>
<comment type="caution">
    <text evidence="6">The sequence shown here is derived from an EMBL/GenBank/DDBJ whole genome shotgun (WGS) entry which is preliminary data.</text>
</comment>
<dbReference type="InterPro" id="IPR005940">
    <property type="entry name" value="Anthranilate_Pribosyl_Tfrase"/>
</dbReference>
<evidence type="ECO:0000256" key="3">
    <source>
        <dbReference type="ARBA" id="ARBA00022822"/>
    </source>
</evidence>
<dbReference type="InterPro" id="IPR036320">
    <property type="entry name" value="Glycosyl_Trfase_fam3_N_dom_sf"/>
</dbReference>
<evidence type="ECO:0000256" key="2">
    <source>
        <dbReference type="ARBA" id="ARBA00022679"/>
    </source>
</evidence>
<dbReference type="SUPFAM" id="SSF47648">
    <property type="entry name" value="Nucleoside phosphorylase/phosphoribosyltransferase N-terminal domain"/>
    <property type="match status" value="1"/>
</dbReference>
<dbReference type="Proteomes" id="UP001208041">
    <property type="component" value="Unassembled WGS sequence"/>
</dbReference>
<evidence type="ECO:0000313" key="7">
    <source>
        <dbReference type="Proteomes" id="UP001208041"/>
    </source>
</evidence>
<dbReference type="GO" id="GO:0000162">
    <property type="term" value="P:L-tryptophan biosynthetic process"/>
    <property type="evidence" value="ECO:0007669"/>
    <property type="project" value="UniProtKB-KW"/>
</dbReference>
<keyword evidence="3" id="KW-0028">Amino-acid biosynthesis</keyword>
<reference evidence="6" key="1">
    <citation type="submission" date="2022-10" db="EMBL/GenBank/DDBJ databases">
        <authorList>
            <person name="Yue Y."/>
        </authorList>
    </citation>
    <scope>NUCLEOTIDE SEQUENCE</scope>
    <source>
        <strain evidence="6">Z654</strain>
    </source>
</reference>
<dbReference type="Pfam" id="PF02885">
    <property type="entry name" value="Glycos_trans_3N"/>
    <property type="match status" value="1"/>
</dbReference>
<keyword evidence="7" id="KW-1185">Reference proteome</keyword>
<evidence type="ECO:0000259" key="4">
    <source>
        <dbReference type="Pfam" id="PF00591"/>
    </source>
</evidence>
<keyword evidence="3" id="KW-0057">Aromatic amino acid biosynthesis</keyword>
<keyword evidence="3" id="KW-0822">Tryptophan biosynthesis</keyword>
<dbReference type="PANTHER" id="PTHR43285:SF2">
    <property type="entry name" value="ANTHRANILATE PHOSPHORIBOSYLTRANSFERASE"/>
    <property type="match status" value="1"/>
</dbReference>
<dbReference type="Pfam" id="PF00591">
    <property type="entry name" value="Glycos_transf_3"/>
    <property type="match status" value="1"/>
</dbReference>
<dbReference type="RefSeq" id="WP_263952389.1">
    <property type="nucleotide sequence ID" value="NZ_JAOYFC010000001.1"/>
</dbReference>
<feature type="domain" description="Glycosyl transferase family 3 N-terminal" evidence="5">
    <location>
        <begin position="11"/>
        <end position="70"/>
    </location>
</feature>
<gene>
    <name evidence="6" type="ORF">OH136_03185</name>
</gene>
<evidence type="ECO:0000313" key="6">
    <source>
        <dbReference type="EMBL" id="MCV6823549.1"/>
    </source>
</evidence>
<dbReference type="GO" id="GO:0005829">
    <property type="term" value="C:cytosol"/>
    <property type="evidence" value="ECO:0007669"/>
    <property type="project" value="TreeGrafter"/>
</dbReference>
<name>A0AAE3IXI4_9RHOB</name>
<dbReference type="Gene3D" id="1.20.970.10">
    <property type="entry name" value="Transferase, Pyrimidine Nucleoside Phosphorylase, Chain C"/>
    <property type="match status" value="1"/>
</dbReference>
<evidence type="ECO:0000256" key="1">
    <source>
        <dbReference type="ARBA" id="ARBA00022676"/>
    </source>
</evidence>
<dbReference type="InterPro" id="IPR035902">
    <property type="entry name" value="Nuc_phospho_transferase"/>
</dbReference>
<proteinExistence type="predicted"/>
<dbReference type="Gene3D" id="3.40.1030.10">
    <property type="entry name" value="Nucleoside phosphorylase/phosphoribosyltransferase catalytic domain"/>
    <property type="match status" value="1"/>
</dbReference>
<dbReference type="AlphaFoldDB" id="A0AAE3IXI4"/>
<protein>
    <submittedName>
        <fullName evidence="6">Glycosyl transferase family protein</fullName>
    </submittedName>
</protein>
<dbReference type="EMBL" id="JAOYFC010000001">
    <property type="protein sequence ID" value="MCV6823549.1"/>
    <property type="molecule type" value="Genomic_DNA"/>
</dbReference>
<keyword evidence="1" id="KW-0328">Glycosyltransferase</keyword>
<feature type="domain" description="Glycosyl transferase family 3" evidence="4">
    <location>
        <begin position="100"/>
        <end position="319"/>
    </location>
</feature>
<dbReference type="PANTHER" id="PTHR43285">
    <property type="entry name" value="ANTHRANILATE PHOSPHORIBOSYLTRANSFERASE"/>
    <property type="match status" value="1"/>
</dbReference>
<organism evidence="6 7">
    <name type="scientific">Halocynthiibacter halioticoli</name>
    <dbReference type="NCBI Taxonomy" id="2986804"/>
    <lineage>
        <taxon>Bacteria</taxon>
        <taxon>Pseudomonadati</taxon>
        <taxon>Pseudomonadota</taxon>
        <taxon>Alphaproteobacteria</taxon>
        <taxon>Rhodobacterales</taxon>
        <taxon>Paracoccaceae</taxon>
        <taxon>Halocynthiibacter</taxon>
    </lineage>
</organism>
<dbReference type="GO" id="GO:0004048">
    <property type="term" value="F:anthranilate phosphoribosyltransferase activity"/>
    <property type="evidence" value="ECO:0007669"/>
    <property type="project" value="InterPro"/>
</dbReference>
<evidence type="ECO:0000259" key="5">
    <source>
        <dbReference type="Pfam" id="PF02885"/>
    </source>
</evidence>